<keyword evidence="7" id="KW-1185">Reference proteome</keyword>
<comment type="caution">
    <text evidence="6">The sequence shown here is derived from an EMBL/GenBank/DDBJ whole genome shotgun (WGS) entry which is preliminary data.</text>
</comment>
<dbReference type="PRINTS" id="PR00007">
    <property type="entry name" value="COMPLEMNTC1Q"/>
</dbReference>
<evidence type="ECO:0000256" key="4">
    <source>
        <dbReference type="SAM" id="Phobius"/>
    </source>
</evidence>
<keyword evidence="4" id="KW-1133">Transmembrane helix</keyword>
<dbReference type="AlphaFoldDB" id="A0A8S3SJ05"/>
<evidence type="ECO:0000313" key="6">
    <source>
        <dbReference type="EMBL" id="CAG2220210.1"/>
    </source>
</evidence>
<dbReference type="Gene3D" id="2.60.120.40">
    <property type="match status" value="1"/>
</dbReference>
<gene>
    <name evidence="6" type="ORF">MEDL_33715</name>
</gene>
<name>A0A8S3SJ05_MYTED</name>
<sequence>MITDNRLVKQGFNTLFLQYSQTDRKMPKTYLLFVVIVVASQMVVTYGKGGGGCYAPPFVWGSECRSSTSIIGNNGVQIRYCVNVNGNAGTQVCCQGYSPVGNTFQSIGCGSGSFCRTLGWGNNIATPKIKSASASVKPAIFAALTPHFTLTGINAVLKFDDVRVNRGGAYDPSTGVFTAKVQGLYHFSCMILANHGAVVHYQLNKNDQPYILGYSHRGAAADSSTISAVIELTVGDRVFVKHRTDAAEVVFGFAHTSFSGYFIHE</sequence>
<reference evidence="6" key="1">
    <citation type="submission" date="2021-03" db="EMBL/GenBank/DDBJ databases">
        <authorList>
            <person name="Bekaert M."/>
        </authorList>
    </citation>
    <scope>NUCLEOTIDE SEQUENCE</scope>
</reference>
<organism evidence="6 7">
    <name type="scientific">Mytilus edulis</name>
    <name type="common">Blue mussel</name>
    <dbReference type="NCBI Taxonomy" id="6550"/>
    <lineage>
        <taxon>Eukaryota</taxon>
        <taxon>Metazoa</taxon>
        <taxon>Spiralia</taxon>
        <taxon>Lophotrochozoa</taxon>
        <taxon>Mollusca</taxon>
        <taxon>Bivalvia</taxon>
        <taxon>Autobranchia</taxon>
        <taxon>Pteriomorphia</taxon>
        <taxon>Mytilida</taxon>
        <taxon>Mytiloidea</taxon>
        <taxon>Mytilidae</taxon>
        <taxon>Mytilinae</taxon>
        <taxon>Mytilus</taxon>
    </lineage>
</organism>
<dbReference type="EMBL" id="CAJPWZ010001653">
    <property type="protein sequence ID" value="CAG2220210.1"/>
    <property type="molecule type" value="Genomic_DNA"/>
</dbReference>
<feature type="transmembrane region" description="Helical" evidence="4">
    <location>
        <begin position="29"/>
        <end position="47"/>
    </location>
</feature>
<dbReference type="PROSITE" id="PS50871">
    <property type="entry name" value="C1Q"/>
    <property type="match status" value="1"/>
</dbReference>
<dbReference type="OrthoDB" id="6142878at2759"/>
<evidence type="ECO:0000256" key="3">
    <source>
        <dbReference type="ARBA" id="ARBA00022729"/>
    </source>
</evidence>
<keyword evidence="3" id="KW-0732">Signal</keyword>
<dbReference type="InterPro" id="IPR008983">
    <property type="entry name" value="Tumour_necrosis_fac-like_dom"/>
</dbReference>
<comment type="subcellular location">
    <subcellularLocation>
        <location evidence="1">Secreted</location>
    </subcellularLocation>
</comment>
<evidence type="ECO:0000256" key="2">
    <source>
        <dbReference type="ARBA" id="ARBA00022525"/>
    </source>
</evidence>
<evidence type="ECO:0000256" key="1">
    <source>
        <dbReference type="ARBA" id="ARBA00004613"/>
    </source>
</evidence>
<dbReference type="Proteomes" id="UP000683360">
    <property type="component" value="Unassembled WGS sequence"/>
</dbReference>
<dbReference type="InterPro" id="IPR050822">
    <property type="entry name" value="Cerebellin_Synaptic_Org"/>
</dbReference>
<accession>A0A8S3SJ05</accession>
<evidence type="ECO:0000313" key="7">
    <source>
        <dbReference type="Proteomes" id="UP000683360"/>
    </source>
</evidence>
<keyword evidence="4" id="KW-0812">Transmembrane</keyword>
<dbReference type="InterPro" id="IPR001073">
    <property type="entry name" value="C1q_dom"/>
</dbReference>
<dbReference type="Pfam" id="PF00386">
    <property type="entry name" value="C1q"/>
    <property type="match status" value="1"/>
</dbReference>
<dbReference type="GO" id="GO:0005576">
    <property type="term" value="C:extracellular region"/>
    <property type="evidence" value="ECO:0007669"/>
    <property type="project" value="UniProtKB-SubCell"/>
</dbReference>
<dbReference type="PANTHER" id="PTHR22923:SF116">
    <property type="entry name" value="C1Q DOMAIN-CONTAINING PROTEIN"/>
    <property type="match status" value="1"/>
</dbReference>
<dbReference type="PANTHER" id="PTHR22923">
    <property type="entry name" value="CEREBELLIN-RELATED"/>
    <property type="match status" value="1"/>
</dbReference>
<proteinExistence type="predicted"/>
<feature type="domain" description="C1q" evidence="5">
    <location>
        <begin position="133"/>
        <end position="265"/>
    </location>
</feature>
<protein>
    <recommendedName>
        <fullName evidence="5">C1q domain-containing protein</fullName>
    </recommendedName>
</protein>
<keyword evidence="2" id="KW-0964">Secreted</keyword>
<evidence type="ECO:0000259" key="5">
    <source>
        <dbReference type="PROSITE" id="PS50871"/>
    </source>
</evidence>
<dbReference type="SMART" id="SM00110">
    <property type="entry name" value="C1Q"/>
    <property type="match status" value="1"/>
</dbReference>
<keyword evidence="4" id="KW-0472">Membrane</keyword>
<dbReference type="SUPFAM" id="SSF49842">
    <property type="entry name" value="TNF-like"/>
    <property type="match status" value="1"/>
</dbReference>